<keyword evidence="3" id="KW-0808">Transferase</keyword>
<evidence type="ECO:0000259" key="9">
    <source>
        <dbReference type="Pfam" id="PF00266"/>
    </source>
</evidence>
<evidence type="ECO:0000256" key="1">
    <source>
        <dbReference type="ARBA" id="ARBA00001933"/>
    </source>
</evidence>
<dbReference type="InterPro" id="IPR016454">
    <property type="entry name" value="Cysteine_dSase"/>
</dbReference>
<dbReference type="PIRSF" id="PIRSF005572">
    <property type="entry name" value="NifS"/>
    <property type="match status" value="1"/>
</dbReference>
<dbReference type="Gene3D" id="3.40.640.10">
    <property type="entry name" value="Type I PLP-dependent aspartate aminotransferase-like (Major domain)"/>
    <property type="match status" value="1"/>
</dbReference>
<reference evidence="11" key="1">
    <citation type="journal article" date="2017" name="Proc. Natl. Acad. Sci. U.S.A.">
        <title>Simulation of Deepwater Horizon oil plume reveals substrate specialization within a complex community of hydrocarbon-degraders.</title>
        <authorList>
            <person name="Hu P."/>
            <person name="Dubinsky E.A."/>
            <person name="Probst A.J."/>
            <person name="Wang J."/>
            <person name="Sieber C.M.K."/>
            <person name="Tom L.M."/>
            <person name="Gardinali P."/>
            <person name="Banfield J.F."/>
            <person name="Atlas R.M."/>
            <person name="Andersen G.L."/>
        </authorList>
    </citation>
    <scope>NUCLEOTIDE SEQUENCE [LARGE SCALE GENOMIC DNA]</scope>
</reference>
<dbReference type="GO" id="GO:0031071">
    <property type="term" value="F:cysteine desulfurase activity"/>
    <property type="evidence" value="ECO:0007669"/>
    <property type="project" value="UniProtKB-EC"/>
</dbReference>
<proteinExistence type="inferred from homology"/>
<dbReference type="AlphaFoldDB" id="A0A1Y5FCS4"/>
<evidence type="ECO:0000313" key="11">
    <source>
        <dbReference type="Proteomes" id="UP000196531"/>
    </source>
</evidence>
<dbReference type="InterPro" id="IPR000192">
    <property type="entry name" value="Aminotrans_V_dom"/>
</dbReference>
<comment type="caution">
    <text evidence="10">The sequence shown here is derived from an EMBL/GenBank/DDBJ whole genome shotgun (WGS) entry which is preliminary data.</text>
</comment>
<evidence type="ECO:0000256" key="4">
    <source>
        <dbReference type="ARBA" id="ARBA00022723"/>
    </source>
</evidence>
<dbReference type="SUPFAM" id="SSF53383">
    <property type="entry name" value="PLP-dependent transferases"/>
    <property type="match status" value="1"/>
</dbReference>
<comment type="similarity">
    <text evidence="2">Belongs to the class-V pyridoxal-phosphate-dependent aminotransferase family. NifS/IscS subfamily.</text>
</comment>
<evidence type="ECO:0000256" key="7">
    <source>
        <dbReference type="ARBA" id="ARBA00023014"/>
    </source>
</evidence>
<dbReference type="Gene3D" id="3.90.1150.10">
    <property type="entry name" value="Aspartate Aminotransferase, domain 1"/>
    <property type="match status" value="1"/>
</dbReference>
<dbReference type="PANTHER" id="PTHR11601">
    <property type="entry name" value="CYSTEINE DESULFURYLASE FAMILY MEMBER"/>
    <property type="match status" value="1"/>
</dbReference>
<keyword evidence="7" id="KW-0411">Iron-sulfur</keyword>
<name>A0A1Y5FCS4_9BACT</name>
<dbReference type="InterPro" id="IPR015424">
    <property type="entry name" value="PyrdxlP-dep_Trfase"/>
</dbReference>
<dbReference type="EMBL" id="MAAO01000002">
    <property type="protein sequence ID" value="OUS00151.1"/>
    <property type="molecule type" value="Genomic_DNA"/>
</dbReference>
<evidence type="ECO:0000256" key="3">
    <source>
        <dbReference type="ARBA" id="ARBA00022679"/>
    </source>
</evidence>
<comment type="cofactor">
    <cofactor evidence="1">
        <name>pyridoxal 5'-phosphate</name>
        <dbReference type="ChEBI" id="CHEBI:597326"/>
    </cofactor>
</comment>
<feature type="domain" description="Aminotransferase class V" evidence="9">
    <location>
        <begin position="10"/>
        <end position="372"/>
    </location>
</feature>
<keyword evidence="6" id="KW-0408">Iron</keyword>
<organism evidence="10 11">
    <name type="scientific">Halobacteriovorax marinus</name>
    <dbReference type="NCBI Taxonomy" id="97084"/>
    <lineage>
        <taxon>Bacteria</taxon>
        <taxon>Pseudomonadati</taxon>
        <taxon>Bdellovibrionota</taxon>
        <taxon>Bacteriovoracia</taxon>
        <taxon>Bacteriovoracales</taxon>
        <taxon>Halobacteriovoraceae</taxon>
        <taxon>Halobacteriovorax</taxon>
    </lineage>
</organism>
<keyword evidence="5" id="KW-0663">Pyridoxal phosphate</keyword>
<evidence type="ECO:0000313" key="10">
    <source>
        <dbReference type="EMBL" id="OUS00151.1"/>
    </source>
</evidence>
<dbReference type="Pfam" id="PF00266">
    <property type="entry name" value="Aminotran_5"/>
    <property type="match status" value="1"/>
</dbReference>
<comment type="catalytic activity">
    <reaction evidence="8">
        <text>(sulfur carrier)-H + L-cysteine = (sulfur carrier)-SH + L-alanine</text>
        <dbReference type="Rhea" id="RHEA:43892"/>
        <dbReference type="Rhea" id="RHEA-COMP:14737"/>
        <dbReference type="Rhea" id="RHEA-COMP:14739"/>
        <dbReference type="ChEBI" id="CHEBI:29917"/>
        <dbReference type="ChEBI" id="CHEBI:35235"/>
        <dbReference type="ChEBI" id="CHEBI:57972"/>
        <dbReference type="ChEBI" id="CHEBI:64428"/>
        <dbReference type="EC" id="2.8.1.7"/>
    </reaction>
</comment>
<dbReference type="Proteomes" id="UP000196531">
    <property type="component" value="Unassembled WGS sequence"/>
</dbReference>
<dbReference type="PANTHER" id="PTHR11601:SF34">
    <property type="entry name" value="CYSTEINE DESULFURASE"/>
    <property type="match status" value="1"/>
</dbReference>
<evidence type="ECO:0000256" key="5">
    <source>
        <dbReference type="ARBA" id="ARBA00022898"/>
    </source>
</evidence>
<evidence type="ECO:0000256" key="8">
    <source>
        <dbReference type="ARBA" id="ARBA00050776"/>
    </source>
</evidence>
<evidence type="ECO:0000256" key="6">
    <source>
        <dbReference type="ARBA" id="ARBA00023004"/>
    </source>
</evidence>
<dbReference type="GO" id="GO:0046872">
    <property type="term" value="F:metal ion binding"/>
    <property type="evidence" value="ECO:0007669"/>
    <property type="project" value="UniProtKB-KW"/>
</dbReference>
<protein>
    <recommendedName>
        <fullName evidence="9">Aminotransferase class V domain-containing protein</fullName>
    </recommendedName>
</protein>
<gene>
    <name evidence="10" type="ORF">A9Q84_02925</name>
</gene>
<sequence>MARLINKRFYFDYNATSPLASTVVDWLPNGDLLFANPSSIHSSGKKTKRYINESRKFLFETFGLDLSYRLFFHSGASEGINTLVKGLAQNHYAKGEKINFVHAMVDHSCVFNLRDELELYGHKVVTFDVCESGDFDEDQLIKTIKDLKGPTLFNFTWVNNETGVVWNLNFLERLKKETNCFIHVDAVQAIGKIPKWNELSEFADAYTFSGHKFGALKGIGFSFVKEDYPFCSMVRGGGQQDGMRSGTENTYGIYSLKLALEELMAQENFHKLVEAKSHIENGLVELLENKGRVIARNANTRNGNTIYMIIPGTKADILITAFDLAKMDVSSGSACSSGAVLPSRVLMSMGVNEEDAKSAIRLSFSYDLSLEDAKEYLPKISTIVARFL</sequence>
<keyword evidence="4" id="KW-0479">Metal-binding</keyword>
<accession>A0A1Y5FCS4</accession>
<dbReference type="Gene3D" id="1.10.260.50">
    <property type="match status" value="1"/>
</dbReference>
<dbReference type="InterPro" id="IPR015422">
    <property type="entry name" value="PyrdxlP-dep_Trfase_small"/>
</dbReference>
<dbReference type="InterPro" id="IPR015421">
    <property type="entry name" value="PyrdxlP-dep_Trfase_major"/>
</dbReference>
<dbReference type="GO" id="GO:0051536">
    <property type="term" value="F:iron-sulfur cluster binding"/>
    <property type="evidence" value="ECO:0007669"/>
    <property type="project" value="UniProtKB-KW"/>
</dbReference>
<evidence type="ECO:0000256" key="2">
    <source>
        <dbReference type="ARBA" id="ARBA00006490"/>
    </source>
</evidence>